<dbReference type="AlphaFoldDB" id="S9QVT9"/>
<gene>
    <name evidence="2" type="ORF">D187_001437</name>
</gene>
<evidence type="ECO:0000313" key="2">
    <source>
        <dbReference type="EMBL" id="EPX60788.1"/>
    </source>
</evidence>
<accession>S9QVT9</accession>
<evidence type="ECO:0000256" key="1">
    <source>
        <dbReference type="SAM" id="SignalP"/>
    </source>
</evidence>
<feature type="chain" id="PRO_5004555558" evidence="1">
    <location>
        <begin position="29"/>
        <end position="232"/>
    </location>
</feature>
<reference evidence="2" key="1">
    <citation type="submission" date="2013-05" db="EMBL/GenBank/DDBJ databases">
        <title>Genome assembly of Cystobacter fuscus DSM 2262.</title>
        <authorList>
            <person name="Sharma G."/>
            <person name="Khatri I."/>
            <person name="Kaur C."/>
            <person name="Mayilraj S."/>
            <person name="Subramanian S."/>
        </authorList>
    </citation>
    <scope>NUCLEOTIDE SEQUENCE [LARGE SCALE GENOMIC DNA]</scope>
    <source>
        <strain evidence="2">DSM 2262</strain>
    </source>
</reference>
<proteinExistence type="predicted"/>
<dbReference type="OrthoDB" id="4484973at2"/>
<name>S9QVT9_CYSF2</name>
<protein>
    <submittedName>
        <fullName evidence="2">OB-fold nucleic acid binding domain protein</fullName>
    </submittedName>
</protein>
<dbReference type="Proteomes" id="UP000011682">
    <property type="component" value="Unassembled WGS sequence"/>
</dbReference>
<sequence>MTLSSSAFSSRMPLGPRLLLLTLSVVLAACDTGSEGPKSTPISEARGRANGTQVTVEGYVTVQPGAFASAMGNEGFALQDNTGGIYVKLARKLDFGLGAHVRVTGTLNDESNLRILESEPGSVEKLTGTQQVEAKDVKTGDVGESTEGLLVRINARVTRPINDELPYGYELYVDDGSGEVQVFIHGSAGFDPATLNALTVGQTLQVTGFSSQYEDTLEVAPRRPSDLVVQAR</sequence>
<comment type="caution">
    <text evidence="2">The sequence shown here is derived from an EMBL/GenBank/DDBJ whole genome shotgun (WGS) entry which is preliminary data.</text>
</comment>
<dbReference type="RefSeq" id="WP_002626577.1">
    <property type="nucleotide sequence ID" value="NZ_ANAH02000011.1"/>
</dbReference>
<dbReference type="SUPFAM" id="SSF101756">
    <property type="entry name" value="Hypothetical protein YgiW"/>
    <property type="match status" value="1"/>
</dbReference>
<evidence type="ECO:0000313" key="3">
    <source>
        <dbReference type="Proteomes" id="UP000011682"/>
    </source>
</evidence>
<feature type="signal peptide" evidence="1">
    <location>
        <begin position="1"/>
        <end position="28"/>
    </location>
</feature>
<organism evidence="2 3">
    <name type="scientific">Cystobacter fuscus (strain ATCC 25194 / DSM 2262 / NBRC 100088 / M29)</name>
    <dbReference type="NCBI Taxonomy" id="1242864"/>
    <lineage>
        <taxon>Bacteria</taxon>
        <taxon>Pseudomonadati</taxon>
        <taxon>Myxococcota</taxon>
        <taxon>Myxococcia</taxon>
        <taxon>Myxococcales</taxon>
        <taxon>Cystobacterineae</taxon>
        <taxon>Archangiaceae</taxon>
        <taxon>Cystobacter</taxon>
    </lineage>
</organism>
<dbReference type="InterPro" id="IPR036700">
    <property type="entry name" value="BOBF_sf"/>
</dbReference>
<dbReference type="EMBL" id="ANAH02000011">
    <property type="protein sequence ID" value="EPX60788.1"/>
    <property type="molecule type" value="Genomic_DNA"/>
</dbReference>
<keyword evidence="1" id="KW-0732">Signal</keyword>
<dbReference type="eggNOG" id="COG2374">
    <property type="taxonomic scope" value="Bacteria"/>
</dbReference>
<keyword evidence="3" id="KW-1185">Reference proteome</keyword>